<dbReference type="EMBL" id="KR063281">
    <property type="protein sequence ID" value="AKJ72663.1"/>
    <property type="molecule type" value="Genomic_DNA"/>
</dbReference>
<sequence>MQKKRASKVTTMLAAGYAWKKLPNDVEWHATKDDLNYVIKKVSDRSYDWTVTSLDGKEIITSGSTLGYAFWDAADDIKKIMSESLI</sequence>
<accession>A0A0K0N7D1</accession>
<evidence type="ECO:0000313" key="2">
    <source>
        <dbReference type="Proteomes" id="UP000221359"/>
    </source>
</evidence>
<organism evidence="1 2">
    <name type="scientific">Gordonia phage GMA2</name>
    <dbReference type="NCBI Taxonomy" id="1647283"/>
    <lineage>
        <taxon>Viruses</taxon>
        <taxon>Duplodnaviria</taxon>
        <taxon>Heunggongvirae</taxon>
        <taxon>Uroviricota</taxon>
        <taxon>Caudoviricetes</taxon>
        <taxon>Gimaduovirus</taxon>
        <taxon>Gimaduovirus GMA2</taxon>
    </lineage>
</organism>
<name>A0A0K0N7D1_9CAUD</name>
<gene>
    <name evidence="1" type="ORF">GMA2_125</name>
</gene>
<keyword evidence="2" id="KW-1185">Reference proteome</keyword>
<evidence type="ECO:0000313" key="1">
    <source>
        <dbReference type="EMBL" id="AKJ72663.1"/>
    </source>
</evidence>
<protein>
    <submittedName>
        <fullName evidence="1">Uncharacterized protein</fullName>
    </submittedName>
</protein>
<reference evidence="1 2" key="1">
    <citation type="journal article" date="2015" name="PLoS ONE">
        <title>Lysis to Kill: Evaluation of the Lytic Abilities, and Genomics of Nine Bacteriophages Infective for Gordonia spp. and Their Potential Use in Activated Sludge Foam Biocontrol.</title>
        <authorList>
            <person name="Dyson Z.A."/>
            <person name="Tucci J."/>
            <person name="Seviour R.J."/>
            <person name="Petrovski S."/>
        </authorList>
    </citation>
    <scope>NUCLEOTIDE SEQUENCE [LARGE SCALE GENOMIC DNA]</scope>
</reference>
<proteinExistence type="predicted"/>
<dbReference type="Proteomes" id="UP000221359">
    <property type="component" value="Segment"/>
</dbReference>